<proteinExistence type="predicted"/>
<dbReference type="InterPro" id="IPR006482">
    <property type="entry name" value="Cas7_Csh2/Csh2"/>
</dbReference>
<dbReference type="GO" id="GO:0043571">
    <property type="term" value="P:maintenance of CRISPR repeat elements"/>
    <property type="evidence" value="ECO:0007669"/>
    <property type="project" value="InterPro"/>
</dbReference>
<gene>
    <name evidence="1" type="ORF">HNR43_000566</name>
</gene>
<dbReference type="Proteomes" id="UP000583699">
    <property type="component" value="Unassembled WGS sequence"/>
</dbReference>
<dbReference type="NCBIfam" id="TIGR01595">
    <property type="entry name" value="cas_CT1132"/>
    <property type="match status" value="1"/>
</dbReference>
<accession>A0A7W8JDD8</accession>
<name>A0A7W8JDD8_9BACL</name>
<dbReference type="EMBL" id="JACHEQ010000002">
    <property type="protein sequence ID" value="MBB5354610.1"/>
    <property type="molecule type" value="Genomic_DNA"/>
</dbReference>
<dbReference type="NCBIfam" id="TIGR02590">
    <property type="entry name" value="cas_Csh2"/>
    <property type="match status" value="1"/>
</dbReference>
<protein>
    <submittedName>
        <fullName evidence="1">CRISPR-associated protein Csh2</fullName>
    </submittedName>
</protein>
<organism evidence="1 2">
    <name type="scientific">Anoxybacillus mongoliensis</name>
    <dbReference type="NCBI Taxonomy" id="452565"/>
    <lineage>
        <taxon>Bacteria</taxon>
        <taxon>Bacillati</taxon>
        <taxon>Bacillota</taxon>
        <taxon>Bacilli</taxon>
        <taxon>Bacillales</taxon>
        <taxon>Anoxybacillaceae</taxon>
        <taxon>Anoxybacillus</taxon>
    </lineage>
</organism>
<evidence type="ECO:0000313" key="2">
    <source>
        <dbReference type="Proteomes" id="UP000583699"/>
    </source>
</evidence>
<reference evidence="1 2" key="1">
    <citation type="submission" date="2020-08" db="EMBL/GenBank/DDBJ databases">
        <title>Genomic Encyclopedia of Type Strains, Phase IV (KMG-IV): sequencing the most valuable type-strain genomes for metagenomic binning, comparative biology and taxonomic classification.</title>
        <authorList>
            <person name="Goeker M."/>
        </authorList>
    </citation>
    <scope>NUCLEOTIDE SEQUENCE [LARGE SCALE GENOMIC DNA]</scope>
    <source>
        <strain evidence="1 2">DSM 19169</strain>
    </source>
</reference>
<dbReference type="RefSeq" id="WP_183241072.1">
    <property type="nucleotide sequence ID" value="NZ_JACHEQ010000002.1"/>
</dbReference>
<dbReference type="Pfam" id="PF05107">
    <property type="entry name" value="Cas_Cas7"/>
    <property type="match status" value="1"/>
</dbReference>
<dbReference type="InterPro" id="IPR013419">
    <property type="entry name" value="CRISPR-assoc_prot_Cas7/Csh2"/>
</dbReference>
<evidence type="ECO:0000313" key="1">
    <source>
        <dbReference type="EMBL" id="MBB5354610.1"/>
    </source>
</evidence>
<sequence length="311" mass="35538">MNNSDILFLYDAKLTNPNGDIDEENRPRMDYERSINLVNDVRLKRYIRDYFEQIGKEIFVGKVDGETVNATERIKRLFEKYDGKVNINKLSKEQQTWMLDQLIDVRVFGATMPLKSEDKGSSMTFIGPVQFNWGYSLNKVTLVESASITSHFGSDDKNDGGNIGKDYRVYYSFLAFHGVISGHRAAHTRLTDEDIHLFDKAVIKSIPLSATRSKVGQYPRLYVRVEYNSPEFLVGDLRDLVSLAETEGLRSISEVQLHVDALVNKLLEVRDEIAYIHYWQDSNLLLSYEGLQGKLVDLIPTELADKLVSVL</sequence>
<comment type="caution">
    <text evidence="1">The sequence shown here is derived from an EMBL/GenBank/DDBJ whole genome shotgun (WGS) entry which is preliminary data.</text>
</comment>
<keyword evidence="2" id="KW-1185">Reference proteome</keyword>
<dbReference type="AlphaFoldDB" id="A0A7W8JDD8"/>